<name>A0A4Y8KL95_9MICO</name>
<dbReference type="AlphaFoldDB" id="A0A4Y8KL95"/>
<evidence type="ECO:0000313" key="1">
    <source>
        <dbReference type="EMBL" id="TFD76875.1"/>
    </source>
</evidence>
<accession>A0A4Y8KL95</accession>
<reference evidence="1 2" key="1">
    <citation type="submission" date="2019-03" db="EMBL/GenBank/DDBJ databases">
        <title>Genomics of glacier-inhabiting Cryobacterium strains.</title>
        <authorList>
            <person name="Liu Q."/>
            <person name="Xin Y.-H."/>
        </authorList>
    </citation>
    <scope>NUCLEOTIDE SEQUENCE [LARGE SCALE GENOMIC DNA]</scope>
    <source>
        <strain evidence="1 2">CGMCC 1.4292</strain>
    </source>
</reference>
<dbReference type="Proteomes" id="UP000298218">
    <property type="component" value="Unassembled WGS sequence"/>
</dbReference>
<keyword evidence="2" id="KW-1185">Reference proteome</keyword>
<dbReference type="RefSeq" id="WP_134171941.1">
    <property type="nucleotide sequence ID" value="NZ_SODI01000001.1"/>
</dbReference>
<organism evidence="1 2">
    <name type="scientific">Cryobacterium psychrophilum</name>
    <dbReference type="NCBI Taxonomy" id="41988"/>
    <lineage>
        <taxon>Bacteria</taxon>
        <taxon>Bacillati</taxon>
        <taxon>Actinomycetota</taxon>
        <taxon>Actinomycetes</taxon>
        <taxon>Micrococcales</taxon>
        <taxon>Microbacteriaceae</taxon>
        <taxon>Cryobacterium</taxon>
    </lineage>
</organism>
<comment type="caution">
    <text evidence="1">The sequence shown here is derived from an EMBL/GenBank/DDBJ whole genome shotgun (WGS) entry which is preliminary data.</text>
</comment>
<evidence type="ECO:0000313" key="2">
    <source>
        <dbReference type="Proteomes" id="UP000298218"/>
    </source>
</evidence>
<gene>
    <name evidence="1" type="ORF">E3T53_12695</name>
</gene>
<dbReference type="EMBL" id="SOHQ01000033">
    <property type="protein sequence ID" value="TFD76875.1"/>
    <property type="molecule type" value="Genomic_DNA"/>
</dbReference>
<proteinExistence type="predicted"/>
<sequence length="187" mass="20379">MSTVAVHIRGIDEAIGSNIDALGDHRGLLSQNMLLQLRNLVEGVAVSLNTNDQNAEYNNAAITAGLAHTKAHGQLAFLNRFCALFQPRNWLVRSHWRGAMGWQVSAVLTYPLLSDLKNPSRTHRLFVRCGRSGGSSVSREMAGSTACGNQLNCVCSSARQPVWSGMLEVLPGSRPLSFRYLSARSMV</sequence>
<protein>
    <submittedName>
        <fullName evidence="1">Uncharacterized protein</fullName>
    </submittedName>
</protein>
<dbReference type="OrthoDB" id="9763659at2"/>